<evidence type="ECO:0000313" key="2">
    <source>
        <dbReference type="RefSeq" id="XP_026293691.1"/>
    </source>
</evidence>
<dbReference type="GeneID" id="113217838"/>
<evidence type="ECO:0000313" key="1">
    <source>
        <dbReference type="Proteomes" id="UP000504606"/>
    </source>
</evidence>
<gene>
    <name evidence="2" type="primary">LOC113217838</name>
</gene>
<reference evidence="2" key="1">
    <citation type="submission" date="2025-08" db="UniProtKB">
        <authorList>
            <consortium name="RefSeq"/>
        </authorList>
    </citation>
    <scope>IDENTIFICATION</scope>
    <source>
        <tissue evidence="2">Whole organism</tissue>
    </source>
</reference>
<accession>A0A6J1TSQ1</accession>
<dbReference type="RefSeq" id="XP_026293691.1">
    <property type="nucleotide sequence ID" value="XM_026437906.2"/>
</dbReference>
<sequence>MAGITHSLTARTQQQQQPDTHLEMNALIVLSALLAVASAGYVADHYGGGLGGYGGYGGYGGGYGGSYYGGALGYGHAAPLAYAAAPVVKTIAPVATSYQNSYQISKSAYPVHYASPAIVKAPIVAAAPLAVAAPAYGLGYGHGYGHEYSGLGYAGHGYSAGLGGLGYGHGYGSHYL</sequence>
<protein>
    <submittedName>
        <fullName evidence="2">Cuticle protein 65-like</fullName>
    </submittedName>
</protein>
<dbReference type="Proteomes" id="UP000504606">
    <property type="component" value="Unplaced"/>
</dbReference>
<dbReference type="KEGG" id="foc:113217838"/>
<organism evidence="1 2">
    <name type="scientific">Frankliniella occidentalis</name>
    <name type="common">Western flower thrips</name>
    <name type="synonym">Euthrips occidentalis</name>
    <dbReference type="NCBI Taxonomy" id="133901"/>
    <lineage>
        <taxon>Eukaryota</taxon>
        <taxon>Metazoa</taxon>
        <taxon>Ecdysozoa</taxon>
        <taxon>Arthropoda</taxon>
        <taxon>Hexapoda</taxon>
        <taxon>Insecta</taxon>
        <taxon>Pterygota</taxon>
        <taxon>Neoptera</taxon>
        <taxon>Paraneoptera</taxon>
        <taxon>Thysanoptera</taxon>
        <taxon>Terebrantia</taxon>
        <taxon>Thripoidea</taxon>
        <taxon>Thripidae</taxon>
        <taxon>Frankliniella</taxon>
    </lineage>
</organism>
<name>A0A6J1TSQ1_FRAOC</name>
<proteinExistence type="predicted"/>
<keyword evidence="1" id="KW-1185">Reference proteome</keyword>
<dbReference type="AlphaFoldDB" id="A0A6J1TSQ1"/>